<evidence type="ECO:0000256" key="3">
    <source>
        <dbReference type="ARBA" id="ARBA00022833"/>
    </source>
</evidence>
<dbReference type="PANTHER" id="PTHR12197:SF251">
    <property type="entry name" value="EG:BACR7C10.4 PROTEIN"/>
    <property type="match status" value="1"/>
</dbReference>
<keyword evidence="3" id="KW-0862">Zinc</keyword>
<keyword evidence="7" id="KW-1185">Reference proteome</keyword>
<evidence type="ECO:0000256" key="2">
    <source>
        <dbReference type="ARBA" id="ARBA00022771"/>
    </source>
</evidence>
<dbReference type="SUPFAM" id="SSF144232">
    <property type="entry name" value="HIT/MYND zinc finger-like"/>
    <property type="match status" value="1"/>
</dbReference>
<dbReference type="Gene3D" id="2.170.270.10">
    <property type="entry name" value="SET domain"/>
    <property type="match status" value="1"/>
</dbReference>
<dbReference type="GO" id="GO:0005634">
    <property type="term" value="C:nucleus"/>
    <property type="evidence" value="ECO:0007669"/>
    <property type="project" value="TreeGrafter"/>
</dbReference>
<sequence length="505" mass="56575">MLSPKPFLRESSIAHAVISSRLHTVCDNCLHESTSLNICVSCARMRYCNRACQRAMWKLHKVECKQYRSVQRLPTAQIRLLIRLMFITDNEQRASIDSLMSHSQNFSSDPLFMAAFEIVLKTISEFLCCRLPISESEIFKLYCQIQINSFMITDATGADLAPGVFKKAASLDHSCFPNLEYIFQGRNIVCISLNKTVLPNEARINYVDPLASTAQRRSELQSRYFFHCECPLCLNVERDEKITALICCLTGSNLQPVLPIPQTPATTATAGDLCHIPSSSFSDVRECCICGTRFNGHQIRQVTTQLSTFQHNKSENIMDALVLYHRLRGIEGPVSSRTLQSDNLLCPAISPDSFSYYQLFGHKSNVYLAQVCRAASSGMLEEHISCLFDAFGSDETTTRMLVNSLIACGLDLLHWQSTWLPWPAFASGLHACTLAGFLLRWLLDADFTCGLRMQQIKQICASEPDEANLAQVLCKLILVADSILSPFAPYDDVIASALRRLNSHL</sequence>
<evidence type="ECO:0000313" key="7">
    <source>
        <dbReference type="Proteomes" id="UP000324629"/>
    </source>
</evidence>
<dbReference type="InterPro" id="IPR002893">
    <property type="entry name" value="Znf_MYND"/>
</dbReference>
<gene>
    <name evidence="6" type="ORF">DEA37_0013153</name>
</gene>
<dbReference type="Gene3D" id="1.10.220.160">
    <property type="match status" value="1"/>
</dbReference>
<dbReference type="InterPro" id="IPR050869">
    <property type="entry name" value="H3K4_H4K5_MeTrfase"/>
</dbReference>
<dbReference type="Proteomes" id="UP000324629">
    <property type="component" value="Unassembled WGS sequence"/>
</dbReference>
<evidence type="ECO:0000259" key="5">
    <source>
        <dbReference type="PROSITE" id="PS50865"/>
    </source>
</evidence>
<name>A0A5J4P3E7_9TREM</name>
<evidence type="ECO:0000313" key="6">
    <source>
        <dbReference type="EMBL" id="KAA3682269.1"/>
    </source>
</evidence>
<dbReference type="PROSITE" id="PS50865">
    <property type="entry name" value="ZF_MYND_2"/>
    <property type="match status" value="1"/>
</dbReference>
<reference evidence="6 7" key="1">
    <citation type="journal article" date="2019" name="Gigascience">
        <title>Whole-genome sequence of the oriental lung fluke Paragonimus westermani.</title>
        <authorList>
            <person name="Oey H."/>
            <person name="Zakrzewski M."/>
            <person name="Narain K."/>
            <person name="Devi K.R."/>
            <person name="Agatsuma T."/>
            <person name="Nawaratna S."/>
            <person name="Gobert G.N."/>
            <person name="Jones M.K."/>
            <person name="Ragan M.A."/>
            <person name="McManus D.P."/>
            <person name="Krause L."/>
        </authorList>
    </citation>
    <scope>NUCLEOTIDE SEQUENCE [LARGE SCALE GENOMIC DNA]</scope>
    <source>
        <strain evidence="6 7">IND2009</strain>
    </source>
</reference>
<organism evidence="6 7">
    <name type="scientific">Paragonimus westermani</name>
    <dbReference type="NCBI Taxonomy" id="34504"/>
    <lineage>
        <taxon>Eukaryota</taxon>
        <taxon>Metazoa</taxon>
        <taxon>Spiralia</taxon>
        <taxon>Lophotrochozoa</taxon>
        <taxon>Platyhelminthes</taxon>
        <taxon>Trematoda</taxon>
        <taxon>Digenea</taxon>
        <taxon>Plagiorchiida</taxon>
        <taxon>Troglotremata</taxon>
        <taxon>Troglotrematidae</taxon>
        <taxon>Paragonimus</taxon>
    </lineage>
</organism>
<accession>A0A5J4P3E7</accession>
<keyword evidence="1" id="KW-0479">Metal-binding</keyword>
<dbReference type="Pfam" id="PF01753">
    <property type="entry name" value="zf-MYND"/>
    <property type="match status" value="1"/>
</dbReference>
<dbReference type="GO" id="GO:0008270">
    <property type="term" value="F:zinc ion binding"/>
    <property type="evidence" value="ECO:0007669"/>
    <property type="project" value="UniProtKB-KW"/>
</dbReference>
<feature type="domain" description="MYND-type" evidence="5">
    <location>
        <begin position="26"/>
        <end position="64"/>
    </location>
</feature>
<evidence type="ECO:0000256" key="1">
    <source>
        <dbReference type="ARBA" id="ARBA00022723"/>
    </source>
</evidence>
<keyword evidence="2 4" id="KW-0863">Zinc-finger</keyword>
<proteinExistence type="predicted"/>
<comment type="caution">
    <text evidence="6">The sequence shown here is derived from an EMBL/GenBank/DDBJ whole genome shotgun (WGS) entry which is preliminary data.</text>
</comment>
<evidence type="ECO:0000256" key="4">
    <source>
        <dbReference type="PROSITE-ProRule" id="PRU00134"/>
    </source>
</evidence>
<dbReference type="AlphaFoldDB" id="A0A5J4P3E7"/>
<protein>
    <submittedName>
        <fullName evidence="6">SET and MYND domain-containing protein</fullName>
    </submittedName>
</protein>
<dbReference type="PANTHER" id="PTHR12197">
    <property type="entry name" value="HISTONE-LYSINE N-METHYLTRANSFERASE SMYD"/>
    <property type="match status" value="1"/>
</dbReference>
<dbReference type="SUPFAM" id="SSF82199">
    <property type="entry name" value="SET domain"/>
    <property type="match status" value="1"/>
</dbReference>
<dbReference type="InterPro" id="IPR046341">
    <property type="entry name" value="SET_dom_sf"/>
</dbReference>
<dbReference type="Gene3D" id="6.10.140.2220">
    <property type="match status" value="1"/>
</dbReference>
<dbReference type="EMBL" id="QNGE01000039">
    <property type="protein sequence ID" value="KAA3682269.1"/>
    <property type="molecule type" value="Genomic_DNA"/>
</dbReference>